<name>A0A7S3IHD0_9SPIT</name>
<gene>
    <name evidence="1" type="ORF">SINC0208_LOCUS4159</name>
</gene>
<proteinExistence type="predicted"/>
<accession>A0A7S3IHD0</accession>
<organism evidence="1">
    <name type="scientific">Strombidium inclinatum</name>
    <dbReference type="NCBI Taxonomy" id="197538"/>
    <lineage>
        <taxon>Eukaryota</taxon>
        <taxon>Sar</taxon>
        <taxon>Alveolata</taxon>
        <taxon>Ciliophora</taxon>
        <taxon>Intramacronucleata</taxon>
        <taxon>Spirotrichea</taxon>
        <taxon>Oligotrichia</taxon>
        <taxon>Strombidiidae</taxon>
        <taxon>Strombidium</taxon>
    </lineage>
</organism>
<dbReference type="AlphaFoldDB" id="A0A7S3IHD0"/>
<protein>
    <submittedName>
        <fullName evidence="1">Uncharacterized protein</fullName>
    </submittedName>
</protein>
<dbReference type="EMBL" id="HBIH01010205">
    <property type="protein sequence ID" value="CAE0323574.1"/>
    <property type="molecule type" value="Transcribed_RNA"/>
</dbReference>
<sequence>MINGQFMGEETSKKLIAGIERGIQNENDEQIRILNERQLTGSAGQGDPSDIDLETQDKLRASLRDMRDGSYDFVENKGMLVNEDEEGEADRVYNTAKYVTMAAMRVARKL</sequence>
<evidence type="ECO:0000313" key="1">
    <source>
        <dbReference type="EMBL" id="CAE0323574.1"/>
    </source>
</evidence>
<reference evidence="1" key="1">
    <citation type="submission" date="2021-01" db="EMBL/GenBank/DDBJ databases">
        <authorList>
            <person name="Corre E."/>
            <person name="Pelletier E."/>
            <person name="Niang G."/>
            <person name="Scheremetjew M."/>
            <person name="Finn R."/>
            <person name="Kale V."/>
            <person name="Holt S."/>
            <person name="Cochrane G."/>
            <person name="Meng A."/>
            <person name="Brown T."/>
            <person name="Cohen L."/>
        </authorList>
    </citation>
    <scope>NUCLEOTIDE SEQUENCE</scope>
    <source>
        <strain evidence="1">S3</strain>
    </source>
</reference>